<dbReference type="Proteomes" id="UP001055879">
    <property type="component" value="Linkage Group LG03"/>
</dbReference>
<comment type="caution">
    <text evidence="1">The sequence shown here is derived from an EMBL/GenBank/DDBJ whole genome shotgun (WGS) entry which is preliminary data.</text>
</comment>
<evidence type="ECO:0000313" key="2">
    <source>
        <dbReference type="Proteomes" id="UP001055879"/>
    </source>
</evidence>
<accession>A0ACB9DJK9</accession>
<reference evidence="1 2" key="2">
    <citation type="journal article" date="2022" name="Mol. Ecol. Resour.">
        <title>The genomes of chicory, endive, great burdock and yacon provide insights into Asteraceae paleo-polyploidization history and plant inulin production.</title>
        <authorList>
            <person name="Fan W."/>
            <person name="Wang S."/>
            <person name="Wang H."/>
            <person name="Wang A."/>
            <person name="Jiang F."/>
            <person name="Liu H."/>
            <person name="Zhao H."/>
            <person name="Xu D."/>
            <person name="Zhang Y."/>
        </authorList>
    </citation>
    <scope>NUCLEOTIDE SEQUENCE [LARGE SCALE GENOMIC DNA]</scope>
    <source>
        <strain evidence="2">cv. Niubang</strain>
    </source>
</reference>
<reference evidence="2" key="1">
    <citation type="journal article" date="2022" name="Mol. Ecol. Resour.">
        <title>The genomes of chicory, endive, great burdock and yacon provide insights into Asteraceae palaeo-polyploidization history and plant inulin production.</title>
        <authorList>
            <person name="Fan W."/>
            <person name="Wang S."/>
            <person name="Wang H."/>
            <person name="Wang A."/>
            <person name="Jiang F."/>
            <person name="Liu H."/>
            <person name="Zhao H."/>
            <person name="Xu D."/>
            <person name="Zhang Y."/>
        </authorList>
    </citation>
    <scope>NUCLEOTIDE SEQUENCE [LARGE SCALE GENOMIC DNA]</scope>
    <source>
        <strain evidence="2">cv. Niubang</strain>
    </source>
</reference>
<name>A0ACB9DJK9_ARCLA</name>
<proteinExistence type="predicted"/>
<sequence>MKRPSKDFSGLDTPLFSTMMVVSHSQGEASGSKPTLDQPTNDLPTPSTTKHILQSLLKKPTSPITHTYTRKKLQKVPSLLVSSPQKPQSPLMEHFPSENIQRDTTGVSPNPKKVVNKEEEEHVGSEAHTTDFAHSAGQDSVNIFKTFPTTTLGEQSSKGPRCQETKGVEDASARQETSTKRSNDPPRVVNTPKGGEDRYTYDELIETIANVNLDVLKQGAEIKDMQKVIISQQEQIANLKKMVLKLVHKKKKTKFVLKKRNIDHDTSKKGETEAETAKQSNDGMEYKFEGEMGAEEEISSINL</sequence>
<gene>
    <name evidence="1" type="ORF">L6452_09085</name>
</gene>
<protein>
    <submittedName>
        <fullName evidence="1">Uncharacterized protein</fullName>
    </submittedName>
</protein>
<organism evidence="1 2">
    <name type="scientific">Arctium lappa</name>
    <name type="common">Greater burdock</name>
    <name type="synonym">Lappa major</name>
    <dbReference type="NCBI Taxonomy" id="4217"/>
    <lineage>
        <taxon>Eukaryota</taxon>
        <taxon>Viridiplantae</taxon>
        <taxon>Streptophyta</taxon>
        <taxon>Embryophyta</taxon>
        <taxon>Tracheophyta</taxon>
        <taxon>Spermatophyta</taxon>
        <taxon>Magnoliopsida</taxon>
        <taxon>eudicotyledons</taxon>
        <taxon>Gunneridae</taxon>
        <taxon>Pentapetalae</taxon>
        <taxon>asterids</taxon>
        <taxon>campanulids</taxon>
        <taxon>Asterales</taxon>
        <taxon>Asteraceae</taxon>
        <taxon>Carduoideae</taxon>
        <taxon>Cardueae</taxon>
        <taxon>Arctiinae</taxon>
        <taxon>Arctium</taxon>
    </lineage>
</organism>
<evidence type="ECO:0000313" key="1">
    <source>
        <dbReference type="EMBL" id="KAI3746646.1"/>
    </source>
</evidence>
<dbReference type="EMBL" id="CM042049">
    <property type="protein sequence ID" value="KAI3746646.1"/>
    <property type="molecule type" value="Genomic_DNA"/>
</dbReference>
<keyword evidence="2" id="KW-1185">Reference proteome</keyword>